<keyword evidence="1" id="KW-0808">Transferase</keyword>
<reference evidence="2" key="1">
    <citation type="journal article" date="2019" name="Curr. Biol.">
        <title>Genome Sequence of Striga asiatica Provides Insight into the Evolution of Plant Parasitism.</title>
        <authorList>
            <person name="Yoshida S."/>
            <person name="Kim S."/>
            <person name="Wafula E.K."/>
            <person name="Tanskanen J."/>
            <person name="Kim Y.M."/>
            <person name="Honaas L."/>
            <person name="Yang Z."/>
            <person name="Spallek T."/>
            <person name="Conn C.E."/>
            <person name="Ichihashi Y."/>
            <person name="Cheong K."/>
            <person name="Cui S."/>
            <person name="Der J.P."/>
            <person name="Gundlach H."/>
            <person name="Jiao Y."/>
            <person name="Hori C."/>
            <person name="Ishida J.K."/>
            <person name="Kasahara H."/>
            <person name="Kiba T."/>
            <person name="Kim M.S."/>
            <person name="Koo N."/>
            <person name="Laohavisit A."/>
            <person name="Lee Y.H."/>
            <person name="Lumba S."/>
            <person name="McCourt P."/>
            <person name="Mortimer J.C."/>
            <person name="Mutuku J.M."/>
            <person name="Nomura T."/>
            <person name="Sasaki-Sekimoto Y."/>
            <person name="Seto Y."/>
            <person name="Wang Y."/>
            <person name="Wakatake T."/>
            <person name="Sakakibara H."/>
            <person name="Demura T."/>
            <person name="Yamaguchi S."/>
            <person name="Yoneyama K."/>
            <person name="Manabe R.I."/>
            <person name="Nelson D.C."/>
            <person name="Schulman A.H."/>
            <person name="Timko M.P."/>
            <person name="dePamphilis C.W."/>
            <person name="Choi D."/>
            <person name="Shirasu K."/>
        </authorList>
    </citation>
    <scope>NUCLEOTIDE SEQUENCE [LARGE SCALE GENOMIC DNA]</scope>
    <source>
        <strain evidence="2">cv. UVA1</strain>
    </source>
</reference>
<protein>
    <submittedName>
        <fullName evidence="1">Histone acetyltransferase</fullName>
    </submittedName>
</protein>
<gene>
    <name evidence="1" type="ORF">STAS_04225</name>
</gene>
<dbReference type="EMBL" id="BKCP01002558">
    <property type="protein sequence ID" value="GER28433.1"/>
    <property type="molecule type" value="Genomic_DNA"/>
</dbReference>
<keyword evidence="2" id="KW-1185">Reference proteome</keyword>
<comment type="caution">
    <text evidence="1">The sequence shown here is derived from an EMBL/GenBank/DDBJ whole genome shotgun (WGS) entry which is preliminary data.</text>
</comment>
<name>A0A5A7P6L0_STRAF</name>
<sequence length="166" mass="18629">MDHCKMSFQEVPEPLASGISTNEVNYREYENVEELKLSRCKMTRIPTTSKGTKYTQETKLETIPATPLAKPIRVASGIFRPSVYLRVISFDISSEVKARTRPGNDPIADVPKPLKIPGKPSFRIMYLKTDNPLWEIPDPATCILVFTTAVGCINADWTVKRIAPMT</sequence>
<accession>A0A5A7P6L0</accession>
<proteinExistence type="predicted"/>
<organism evidence="1 2">
    <name type="scientific">Striga asiatica</name>
    <name type="common">Asiatic witchweed</name>
    <name type="synonym">Buchnera asiatica</name>
    <dbReference type="NCBI Taxonomy" id="4170"/>
    <lineage>
        <taxon>Eukaryota</taxon>
        <taxon>Viridiplantae</taxon>
        <taxon>Streptophyta</taxon>
        <taxon>Embryophyta</taxon>
        <taxon>Tracheophyta</taxon>
        <taxon>Spermatophyta</taxon>
        <taxon>Magnoliopsida</taxon>
        <taxon>eudicotyledons</taxon>
        <taxon>Gunneridae</taxon>
        <taxon>Pentapetalae</taxon>
        <taxon>asterids</taxon>
        <taxon>lamiids</taxon>
        <taxon>Lamiales</taxon>
        <taxon>Orobanchaceae</taxon>
        <taxon>Buchnereae</taxon>
        <taxon>Striga</taxon>
    </lineage>
</organism>
<dbReference type="AlphaFoldDB" id="A0A5A7P6L0"/>
<evidence type="ECO:0000313" key="2">
    <source>
        <dbReference type="Proteomes" id="UP000325081"/>
    </source>
</evidence>
<dbReference type="GO" id="GO:0016740">
    <property type="term" value="F:transferase activity"/>
    <property type="evidence" value="ECO:0007669"/>
    <property type="project" value="UniProtKB-KW"/>
</dbReference>
<evidence type="ECO:0000313" key="1">
    <source>
        <dbReference type="EMBL" id="GER28433.1"/>
    </source>
</evidence>
<dbReference type="Proteomes" id="UP000325081">
    <property type="component" value="Unassembled WGS sequence"/>
</dbReference>